<dbReference type="EMBL" id="AP018176">
    <property type="protein sequence ID" value="BAY20125.1"/>
    <property type="molecule type" value="Genomic_DNA"/>
</dbReference>
<evidence type="ECO:0000256" key="1">
    <source>
        <dbReference type="SAM" id="MobiDB-lite"/>
    </source>
</evidence>
<geneLocation type="plasmid" evidence="12">
    <name>Plasmid2 dna</name>
</geneLocation>
<dbReference type="EMBL" id="AP018174">
    <property type="protein sequence ID" value="BAY14634.1"/>
    <property type="molecule type" value="Genomic_DNA"/>
</dbReference>
<evidence type="ECO:0008006" key="13">
    <source>
        <dbReference type="Google" id="ProtNLM"/>
    </source>
</evidence>
<evidence type="ECO:0000313" key="2">
    <source>
        <dbReference type="EMBL" id="BAY14634.1"/>
    </source>
</evidence>
<evidence type="ECO:0000313" key="7">
    <source>
        <dbReference type="EMBL" id="BAY19937.1"/>
    </source>
</evidence>
<dbReference type="Proteomes" id="UP000218287">
    <property type="component" value="Plasmid Plasmid1 dna"/>
</dbReference>
<dbReference type="EMBL" id="AP018174">
    <property type="protein sequence ID" value="BAY18015.1"/>
    <property type="molecule type" value="Genomic_DNA"/>
</dbReference>
<feature type="compositionally biased region" description="Polar residues" evidence="1">
    <location>
        <begin position="174"/>
        <end position="195"/>
    </location>
</feature>
<name>A0A1Z4GBT9_9CYAN</name>
<dbReference type="EMBL" id="AP018174">
    <property type="protein sequence ID" value="BAY14974.1"/>
    <property type="molecule type" value="Genomic_DNA"/>
</dbReference>
<reference evidence="3 12" key="1">
    <citation type="submission" date="2017-06" db="EMBL/GenBank/DDBJ databases">
        <title>Genome sequencing of cyanobaciteial culture collection at National Institute for Environmental Studies (NIES).</title>
        <authorList>
            <person name="Hirose Y."/>
            <person name="Shimura Y."/>
            <person name="Fujisawa T."/>
            <person name="Nakamura Y."/>
            <person name="Kawachi M."/>
        </authorList>
    </citation>
    <scope>NUCLEOTIDE SEQUENCE [LARGE SCALE GENOMIC DNA]</scope>
    <source>
        <strain evidence="3 12">NIES-21</strain>
        <plasmid evidence="6">plasmid1</plasmid>
        <plasmid evidence="12">Plasmid1 dna</plasmid>
        <plasmid evidence="8">plasmid2</plasmid>
        <plasmid evidence="12">Plasmid2 dna</plasmid>
    </source>
</reference>
<dbReference type="EMBL" id="AP018176">
    <property type="protein sequence ID" value="BAY20203.1"/>
    <property type="molecule type" value="Genomic_DNA"/>
</dbReference>
<evidence type="ECO:0000313" key="10">
    <source>
        <dbReference type="EMBL" id="BAY20175.1"/>
    </source>
</evidence>
<dbReference type="Proteomes" id="UP000218287">
    <property type="component" value="Chromosome"/>
</dbReference>
<evidence type="ECO:0000313" key="11">
    <source>
        <dbReference type="EMBL" id="BAY20203.1"/>
    </source>
</evidence>
<dbReference type="Proteomes" id="UP000218287">
    <property type="component" value="Plasmid Plasmid2 dna"/>
</dbReference>
<protein>
    <recommendedName>
        <fullName evidence="13">Transposase</fullName>
    </recommendedName>
</protein>
<evidence type="ECO:0000313" key="4">
    <source>
        <dbReference type="EMBL" id="BAY15236.1"/>
    </source>
</evidence>
<evidence type="ECO:0000313" key="3">
    <source>
        <dbReference type="EMBL" id="BAY14974.1"/>
    </source>
</evidence>
<organism evidence="3 12">
    <name type="scientific">Anabaenopsis circularis NIES-21</name>
    <dbReference type="NCBI Taxonomy" id="1085406"/>
    <lineage>
        <taxon>Bacteria</taxon>
        <taxon>Bacillati</taxon>
        <taxon>Cyanobacteriota</taxon>
        <taxon>Cyanophyceae</taxon>
        <taxon>Nostocales</taxon>
        <taxon>Nodulariaceae</taxon>
        <taxon>Anabaenopsis</taxon>
    </lineage>
</organism>
<dbReference type="EMBL" id="AP018176">
    <property type="protein sequence ID" value="BAY20053.1"/>
    <property type="molecule type" value="Genomic_DNA"/>
</dbReference>
<evidence type="ECO:0000313" key="5">
    <source>
        <dbReference type="EMBL" id="BAY18015.1"/>
    </source>
</evidence>
<proteinExistence type="predicted"/>
<dbReference type="AlphaFoldDB" id="A0A1Z4GBT9"/>
<evidence type="ECO:0000313" key="9">
    <source>
        <dbReference type="EMBL" id="BAY20125.1"/>
    </source>
</evidence>
<dbReference type="EMBL" id="AP018176">
    <property type="protein sequence ID" value="BAY20175.1"/>
    <property type="molecule type" value="Genomic_DNA"/>
</dbReference>
<evidence type="ECO:0000313" key="12">
    <source>
        <dbReference type="Proteomes" id="UP000218287"/>
    </source>
</evidence>
<dbReference type="EMBL" id="AP018175">
    <property type="protein sequence ID" value="BAY19937.1"/>
    <property type="molecule type" value="Genomic_DNA"/>
</dbReference>
<geneLocation type="plasmid" evidence="8">
    <name>plasmid2</name>
</geneLocation>
<evidence type="ECO:0000313" key="8">
    <source>
        <dbReference type="EMBL" id="BAY20053.1"/>
    </source>
</evidence>
<dbReference type="Pfam" id="PF07592">
    <property type="entry name" value="DDE_Tnp_ISAZ013"/>
    <property type="match status" value="1"/>
</dbReference>
<dbReference type="InterPro" id="IPR011518">
    <property type="entry name" value="Transposase_36"/>
</dbReference>
<keyword evidence="12" id="KW-1185">Reference proteome</keyword>
<accession>A0A1Z4GBT9</accession>
<dbReference type="EMBL" id="AP018175">
    <property type="protein sequence ID" value="BAY19928.1"/>
    <property type="molecule type" value="Genomic_DNA"/>
</dbReference>
<gene>
    <name evidence="2" type="ORF">NIES21_03910</name>
    <name evidence="3" type="ORF">NIES21_07600</name>
    <name evidence="4" type="ORF">NIES21_10510</name>
    <name evidence="5" type="ORF">NIES21_38580</name>
    <name evidence="6" type="ORF">NIES21_57980</name>
    <name evidence="7" type="ORF">NIES21_58070</name>
    <name evidence="8" type="ORF">NIES21_59230</name>
    <name evidence="9" type="ORF">NIES21_59950</name>
    <name evidence="10" type="ORF">NIES21_60450</name>
    <name evidence="11" type="ORF">NIES21_60730</name>
</gene>
<dbReference type="EMBL" id="AP018174">
    <property type="protein sequence ID" value="BAY15236.1"/>
    <property type="molecule type" value="Genomic_DNA"/>
</dbReference>
<sequence>MDRLATASAAKSLTASQIEDLRLAASKMNGVERRSFQAQMALKYCQGSARLAETVFGWGRNNIEVGLAEKRTGITCVGLQSTFSGAKLWEEKQPEAALSLQRLAESHAQQDPTFKTSLAYTRLTAASALKELKELGFSPEQLPGASTMAQVLNRMGYRLRLVVKAKPQKKSHKQMTSLTTSKTSHILQQANQLSD</sequence>
<feature type="region of interest" description="Disordered" evidence="1">
    <location>
        <begin position="168"/>
        <end position="195"/>
    </location>
</feature>
<keyword evidence="6" id="KW-0614">Plasmid</keyword>
<geneLocation type="plasmid" evidence="6">
    <name>plasmid1</name>
</geneLocation>
<evidence type="ECO:0000313" key="6">
    <source>
        <dbReference type="EMBL" id="BAY19928.1"/>
    </source>
</evidence>
<geneLocation type="plasmid" evidence="12">
    <name>Plasmid1 dna</name>
</geneLocation>